<comment type="function">
    <text evidence="7">Binds to sigma F and blocks its ability to form an RNA polymerase holoenzyme (E-sigma F). Phosphorylates SpoIIAA on a serine residue. This phosphorylation may enable SpoIIAA to act as an anti-anti-sigma factor that counteracts SpoIIAB and thus releases sigma F from inhibition.</text>
</comment>
<evidence type="ECO:0000256" key="1">
    <source>
        <dbReference type="ARBA" id="ARBA00022527"/>
    </source>
</evidence>
<evidence type="ECO:0000313" key="9">
    <source>
        <dbReference type="EMBL" id="MBH8594377.1"/>
    </source>
</evidence>
<comment type="caution">
    <text evidence="9">The sequence shown here is derived from an EMBL/GenBank/DDBJ whole genome shotgun (WGS) entry which is preliminary data.</text>
</comment>
<dbReference type="RefSeq" id="WP_181731645.1">
    <property type="nucleotide sequence ID" value="NZ_JACEIR010000003.1"/>
</dbReference>
<keyword evidence="2 7" id="KW-0808">Transferase</keyword>
<dbReference type="Gene3D" id="3.30.565.10">
    <property type="entry name" value="Histidine kinase-like ATPase, C-terminal domain"/>
    <property type="match status" value="1"/>
</dbReference>
<gene>
    <name evidence="7" type="primary">spoIIAB</name>
    <name evidence="9" type="ORF">I8U20_03435</name>
</gene>
<comment type="catalytic activity">
    <reaction evidence="7">
        <text>L-seryl-[protein] + ATP = O-phospho-L-seryl-[protein] + ADP + H(+)</text>
        <dbReference type="Rhea" id="RHEA:17989"/>
        <dbReference type="Rhea" id="RHEA-COMP:9863"/>
        <dbReference type="Rhea" id="RHEA-COMP:11604"/>
        <dbReference type="ChEBI" id="CHEBI:15378"/>
        <dbReference type="ChEBI" id="CHEBI:29999"/>
        <dbReference type="ChEBI" id="CHEBI:30616"/>
        <dbReference type="ChEBI" id="CHEBI:83421"/>
        <dbReference type="ChEBI" id="CHEBI:456216"/>
        <dbReference type="EC" id="2.7.11.1"/>
    </reaction>
</comment>
<dbReference type="GO" id="GO:0030435">
    <property type="term" value="P:sporulation resulting in formation of a cellular spore"/>
    <property type="evidence" value="ECO:0007669"/>
    <property type="project" value="UniProtKB-KW"/>
</dbReference>
<evidence type="ECO:0000259" key="8">
    <source>
        <dbReference type="SMART" id="SM00387"/>
    </source>
</evidence>
<keyword evidence="4 7" id="KW-0418">Kinase</keyword>
<proteinExistence type="inferred from homology"/>
<dbReference type="PANTHER" id="PTHR35526:SF3">
    <property type="entry name" value="ANTI-SIGMA-F FACTOR RSBW"/>
    <property type="match status" value="1"/>
</dbReference>
<keyword evidence="3 7" id="KW-0547">Nucleotide-binding</keyword>
<dbReference type="GO" id="GO:0004674">
    <property type="term" value="F:protein serine/threonine kinase activity"/>
    <property type="evidence" value="ECO:0007669"/>
    <property type="project" value="UniProtKB-KW"/>
</dbReference>
<evidence type="ECO:0000256" key="3">
    <source>
        <dbReference type="ARBA" id="ARBA00022741"/>
    </source>
</evidence>
<dbReference type="GO" id="GO:0030436">
    <property type="term" value="P:asexual sporulation"/>
    <property type="evidence" value="ECO:0007669"/>
    <property type="project" value="UniProtKB-UniRule"/>
</dbReference>
<feature type="domain" description="Histidine kinase/HSP90-like ATPase" evidence="8">
    <location>
        <begin position="39"/>
        <end position="144"/>
    </location>
</feature>
<accession>A0A8I1A2L7</accession>
<dbReference type="GO" id="GO:0016989">
    <property type="term" value="F:sigma factor antagonist activity"/>
    <property type="evidence" value="ECO:0007669"/>
    <property type="project" value="InterPro"/>
</dbReference>
<evidence type="ECO:0000256" key="6">
    <source>
        <dbReference type="ARBA" id="ARBA00022969"/>
    </source>
</evidence>
<keyword evidence="5 7" id="KW-0067">ATP-binding</keyword>
<dbReference type="InterPro" id="IPR003594">
    <property type="entry name" value="HATPase_dom"/>
</dbReference>
<comment type="catalytic activity">
    <reaction evidence="7">
        <text>L-threonyl-[protein] + ATP = O-phospho-L-threonyl-[protein] + ADP + H(+)</text>
        <dbReference type="Rhea" id="RHEA:46608"/>
        <dbReference type="Rhea" id="RHEA-COMP:11060"/>
        <dbReference type="Rhea" id="RHEA-COMP:11605"/>
        <dbReference type="ChEBI" id="CHEBI:15378"/>
        <dbReference type="ChEBI" id="CHEBI:30013"/>
        <dbReference type="ChEBI" id="CHEBI:30616"/>
        <dbReference type="ChEBI" id="CHEBI:61977"/>
        <dbReference type="ChEBI" id="CHEBI:456216"/>
        <dbReference type="EC" id="2.7.11.1"/>
    </reaction>
</comment>
<dbReference type="EMBL" id="JAECVW010000002">
    <property type="protein sequence ID" value="MBH8594377.1"/>
    <property type="molecule type" value="Genomic_DNA"/>
</dbReference>
<dbReference type="Pfam" id="PF13581">
    <property type="entry name" value="HATPase_c_2"/>
    <property type="match status" value="1"/>
</dbReference>
<dbReference type="SUPFAM" id="SSF55874">
    <property type="entry name" value="ATPase domain of HSP90 chaperone/DNA topoisomerase II/histidine kinase"/>
    <property type="match status" value="1"/>
</dbReference>
<dbReference type="PANTHER" id="PTHR35526">
    <property type="entry name" value="ANTI-SIGMA-F FACTOR RSBW-RELATED"/>
    <property type="match status" value="1"/>
</dbReference>
<name>A0A8I1A2L7_THEIN</name>
<sequence length="151" mass="16981">MSETGKNFMELKFSSRSENEAFARVTVASFISQLDPTVEELTEIKTVVSEAVTNAVIHGYEEKEDGIIYIRTDIEGQKVSITISDQGIGIEDINEARQPLYTSKPELERSGMGFTIMENFMDEVMIHSKPGKGTTVHMVKYLKSRQQTMAH</sequence>
<dbReference type="AlphaFoldDB" id="A0A8I1A2L7"/>
<comment type="similarity">
    <text evidence="7">Belongs to the anti-sigma-factor family.</text>
</comment>
<dbReference type="InterPro" id="IPR050267">
    <property type="entry name" value="Anti-sigma-factor_SerPK"/>
</dbReference>
<dbReference type="InterPro" id="IPR036890">
    <property type="entry name" value="HATPase_C_sf"/>
</dbReference>
<protein>
    <recommendedName>
        <fullName evidence="7">Anti-sigma F factor</fullName>
        <ecNumber evidence="7">2.7.11.1</ecNumber>
    </recommendedName>
    <alternativeName>
        <fullName evidence="7">Stage II sporulation protein AB</fullName>
    </alternativeName>
</protein>
<reference evidence="9 10" key="1">
    <citation type="submission" date="2020-12" db="EMBL/GenBank/DDBJ databases">
        <title>WGS of Thermoactinomyces spp.</title>
        <authorList>
            <person name="Cheng K."/>
        </authorList>
    </citation>
    <scope>NUCLEOTIDE SEQUENCE [LARGE SCALE GENOMIC DNA]</scope>
    <source>
        <strain evidence="10">CICC 10671\DSM 43846</strain>
    </source>
</reference>
<dbReference type="GO" id="GO:0005524">
    <property type="term" value="F:ATP binding"/>
    <property type="evidence" value="ECO:0007669"/>
    <property type="project" value="UniProtKB-KW"/>
</dbReference>
<dbReference type="Proteomes" id="UP000633619">
    <property type="component" value="Unassembled WGS sequence"/>
</dbReference>
<keyword evidence="6 7" id="KW-0749">Sporulation</keyword>
<evidence type="ECO:0000256" key="4">
    <source>
        <dbReference type="ARBA" id="ARBA00022777"/>
    </source>
</evidence>
<evidence type="ECO:0000256" key="7">
    <source>
        <dbReference type="HAMAP-Rule" id="MF_00637"/>
    </source>
</evidence>
<dbReference type="InterPro" id="IPR010194">
    <property type="entry name" value="Anti-sigma_F"/>
</dbReference>
<evidence type="ECO:0000313" key="10">
    <source>
        <dbReference type="Proteomes" id="UP000633619"/>
    </source>
</evidence>
<dbReference type="EC" id="2.7.11.1" evidence="7"/>
<keyword evidence="1 7" id="KW-0723">Serine/threonine-protein kinase</keyword>
<dbReference type="HAMAP" id="MF_00637">
    <property type="entry name" value="Anti_sigma_F"/>
    <property type="match status" value="1"/>
</dbReference>
<evidence type="ECO:0000256" key="5">
    <source>
        <dbReference type="ARBA" id="ARBA00022840"/>
    </source>
</evidence>
<dbReference type="SMART" id="SM00387">
    <property type="entry name" value="HATPase_c"/>
    <property type="match status" value="1"/>
</dbReference>
<dbReference type="GO" id="GO:0042174">
    <property type="term" value="P:negative regulation of sporulation resulting in formation of a cellular spore"/>
    <property type="evidence" value="ECO:0007669"/>
    <property type="project" value="InterPro"/>
</dbReference>
<keyword evidence="10" id="KW-1185">Reference proteome</keyword>
<dbReference type="NCBIfam" id="TIGR01925">
    <property type="entry name" value="spIIAB"/>
    <property type="match status" value="1"/>
</dbReference>
<evidence type="ECO:0000256" key="2">
    <source>
        <dbReference type="ARBA" id="ARBA00022679"/>
    </source>
</evidence>
<organism evidence="9 10">
    <name type="scientific">Thermoactinomyces intermedius</name>
    <dbReference type="NCBI Taxonomy" id="2024"/>
    <lineage>
        <taxon>Bacteria</taxon>
        <taxon>Bacillati</taxon>
        <taxon>Bacillota</taxon>
        <taxon>Bacilli</taxon>
        <taxon>Bacillales</taxon>
        <taxon>Thermoactinomycetaceae</taxon>
        <taxon>Thermoactinomyces</taxon>
    </lineage>
</organism>